<keyword evidence="1" id="KW-0472">Membrane</keyword>
<feature type="transmembrane region" description="Helical" evidence="1">
    <location>
        <begin position="174"/>
        <end position="197"/>
    </location>
</feature>
<keyword evidence="1" id="KW-0812">Transmembrane</keyword>
<reference evidence="3" key="1">
    <citation type="journal article" date="2019" name="Int. J. Syst. Evol. Microbiol.">
        <title>The Global Catalogue of Microorganisms (GCM) 10K type strain sequencing project: providing services to taxonomists for standard genome sequencing and annotation.</title>
        <authorList>
            <consortium name="The Broad Institute Genomics Platform"/>
            <consortium name="The Broad Institute Genome Sequencing Center for Infectious Disease"/>
            <person name="Wu L."/>
            <person name="Ma J."/>
        </authorList>
    </citation>
    <scope>NUCLEOTIDE SEQUENCE [LARGE SCALE GENOMIC DNA]</scope>
    <source>
        <strain evidence="3">CGMCC 4.7132</strain>
    </source>
</reference>
<dbReference type="Pfam" id="PF12679">
    <property type="entry name" value="ABC2_membrane_2"/>
    <property type="match status" value="1"/>
</dbReference>
<evidence type="ECO:0000313" key="3">
    <source>
        <dbReference type="Proteomes" id="UP001596004"/>
    </source>
</evidence>
<protein>
    <submittedName>
        <fullName evidence="2">ABC transporter permease</fullName>
    </submittedName>
</protein>
<comment type="caution">
    <text evidence="2">The sequence shown here is derived from an EMBL/GenBank/DDBJ whole genome shotgun (WGS) entry which is preliminary data.</text>
</comment>
<accession>A0ABV9CS04</accession>
<proteinExistence type="predicted"/>
<name>A0ABV9CS04_9ACTN</name>
<feature type="transmembrane region" description="Helical" evidence="1">
    <location>
        <begin position="274"/>
        <end position="293"/>
    </location>
</feature>
<sequence length="299" mass="31106">MSETVPAPLQAPTGVIHDIGYRHYEGARLGRGNAFAALVLHSLRGVFGLGRPARAKIMPFALAGVMMLPAAVSIAAMALIQRTALGYPAYAVTMQAVLAVFLAAQSPYLVAPDLRFRVLPLYLSRPVKTGDYVAAKLAAMAVALFLLVAVPLTTLYIGELLIDLPGPPDTDGYFAALATSVVYAVLLASVGVALASFTPRRGLGVAAVIAVYLLSSAISGVMVGVLLSASRDSAAQWAWLINPFFLVDAVQVWLFGTDPNNGDGYPPGAGGPMAAVAVLVVVVLSVTALVLRYRKAASS</sequence>
<evidence type="ECO:0000256" key="1">
    <source>
        <dbReference type="SAM" id="Phobius"/>
    </source>
</evidence>
<dbReference type="RefSeq" id="WP_380847126.1">
    <property type="nucleotide sequence ID" value="NZ_JBHSFP010000028.1"/>
</dbReference>
<feature type="transmembrane region" description="Helical" evidence="1">
    <location>
        <begin position="137"/>
        <end position="162"/>
    </location>
</feature>
<keyword evidence="1" id="KW-1133">Transmembrane helix</keyword>
<dbReference type="EMBL" id="JBHSFP010000028">
    <property type="protein sequence ID" value="MFC4535133.1"/>
    <property type="molecule type" value="Genomic_DNA"/>
</dbReference>
<dbReference type="Proteomes" id="UP001596004">
    <property type="component" value="Unassembled WGS sequence"/>
</dbReference>
<feature type="transmembrane region" description="Helical" evidence="1">
    <location>
        <begin position="87"/>
        <end position="110"/>
    </location>
</feature>
<feature type="transmembrane region" description="Helical" evidence="1">
    <location>
        <begin position="234"/>
        <end position="254"/>
    </location>
</feature>
<gene>
    <name evidence="2" type="ORF">ACFO60_30595</name>
</gene>
<keyword evidence="3" id="KW-1185">Reference proteome</keyword>
<feature type="transmembrane region" description="Helical" evidence="1">
    <location>
        <begin position="203"/>
        <end position="227"/>
    </location>
</feature>
<feature type="transmembrane region" description="Helical" evidence="1">
    <location>
        <begin position="57"/>
        <end position="80"/>
    </location>
</feature>
<evidence type="ECO:0000313" key="2">
    <source>
        <dbReference type="EMBL" id="MFC4535133.1"/>
    </source>
</evidence>
<organism evidence="2 3">
    <name type="scientific">Sphaerisporangium dianthi</name>
    <dbReference type="NCBI Taxonomy" id="1436120"/>
    <lineage>
        <taxon>Bacteria</taxon>
        <taxon>Bacillati</taxon>
        <taxon>Actinomycetota</taxon>
        <taxon>Actinomycetes</taxon>
        <taxon>Streptosporangiales</taxon>
        <taxon>Streptosporangiaceae</taxon>
        <taxon>Sphaerisporangium</taxon>
    </lineage>
</organism>